<keyword evidence="3" id="KW-1185">Reference proteome</keyword>
<keyword evidence="1" id="KW-1133">Transmembrane helix</keyword>
<name>A0ABS5Z8M2_9GAMM</name>
<gene>
    <name evidence="2" type="ORF">KCG35_04920</name>
</gene>
<evidence type="ECO:0000313" key="3">
    <source>
        <dbReference type="Proteomes" id="UP000690515"/>
    </source>
</evidence>
<dbReference type="PROSITE" id="PS51257">
    <property type="entry name" value="PROKAR_LIPOPROTEIN"/>
    <property type="match status" value="1"/>
</dbReference>
<dbReference type="Pfam" id="PF10003">
    <property type="entry name" value="DUF2244"/>
    <property type="match status" value="1"/>
</dbReference>
<reference evidence="2 3" key="1">
    <citation type="submission" date="2021-04" db="EMBL/GenBank/DDBJ databases">
        <authorList>
            <person name="Pira H."/>
            <person name="Risdian C."/>
            <person name="Wink J."/>
        </authorList>
    </citation>
    <scope>NUCLEOTIDE SEQUENCE [LARGE SCALE GENOMIC DNA]</scope>
    <source>
        <strain evidence="2 3">WH53</strain>
    </source>
</reference>
<keyword evidence="1" id="KW-0812">Transmembrane</keyword>
<organism evidence="2 3">
    <name type="scientific">Zooshikella harenae</name>
    <dbReference type="NCBI Taxonomy" id="2827238"/>
    <lineage>
        <taxon>Bacteria</taxon>
        <taxon>Pseudomonadati</taxon>
        <taxon>Pseudomonadota</taxon>
        <taxon>Gammaproteobacteria</taxon>
        <taxon>Oceanospirillales</taxon>
        <taxon>Zooshikellaceae</taxon>
        <taxon>Zooshikella</taxon>
    </lineage>
</organism>
<dbReference type="Proteomes" id="UP000690515">
    <property type="component" value="Unassembled WGS sequence"/>
</dbReference>
<evidence type="ECO:0000313" key="2">
    <source>
        <dbReference type="EMBL" id="MBU2710391.1"/>
    </source>
</evidence>
<accession>A0ABS5Z8M2</accession>
<dbReference type="InterPro" id="IPR019253">
    <property type="entry name" value="DUF2244_TM"/>
</dbReference>
<dbReference type="EMBL" id="JAGSOY010000006">
    <property type="protein sequence ID" value="MBU2710391.1"/>
    <property type="molecule type" value="Genomic_DNA"/>
</dbReference>
<evidence type="ECO:0000256" key="1">
    <source>
        <dbReference type="SAM" id="Phobius"/>
    </source>
</evidence>
<feature type="transmembrane region" description="Helical" evidence="1">
    <location>
        <begin position="29"/>
        <end position="48"/>
    </location>
</feature>
<protein>
    <submittedName>
        <fullName evidence="2">DUF2244 domain-containing protein</fullName>
    </submittedName>
</protein>
<keyword evidence="1" id="KW-0472">Membrane</keyword>
<sequence>MVAVHPRSGGQEASLTLTANQSMSWQQNIMLFGCVALFSLMMTVVLVLSGAWLVVPFVGFELAALGIGLYITSLQASRWQHIHFNRDTIGVESGRYRLEHSVQVSRAWALVTAIQPSKPGSTGQVWLCCHDQQVRLGAFLNHDDLQQLMHHLEAKGLMIHIQAM</sequence>
<comment type="caution">
    <text evidence="2">The sequence shown here is derived from an EMBL/GenBank/DDBJ whole genome shotgun (WGS) entry which is preliminary data.</text>
</comment>
<proteinExistence type="predicted"/>
<feature type="transmembrane region" description="Helical" evidence="1">
    <location>
        <begin position="54"/>
        <end position="72"/>
    </location>
</feature>
<dbReference type="RefSeq" id="WP_215818547.1">
    <property type="nucleotide sequence ID" value="NZ_JAGSOY010000006.1"/>
</dbReference>